<dbReference type="STRING" id="59895.A0A118JTU3"/>
<feature type="domain" description="YTH" evidence="2">
    <location>
        <begin position="1132"/>
        <end position="1250"/>
    </location>
</feature>
<evidence type="ECO:0000313" key="3">
    <source>
        <dbReference type="EMBL" id="KVH90941.1"/>
    </source>
</evidence>
<reference evidence="3 4" key="1">
    <citation type="journal article" date="2016" name="Sci. Rep.">
        <title>The genome sequence of the outbreeding globe artichoke constructed de novo incorporating a phase-aware low-pass sequencing strategy of F1 progeny.</title>
        <authorList>
            <person name="Scaglione D."/>
            <person name="Reyes-Chin-Wo S."/>
            <person name="Acquadro A."/>
            <person name="Froenicke L."/>
            <person name="Portis E."/>
            <person name="Beitel C."/>
            <person name="Tirone M."/>
            <person name="Mauro R."/>
            <person name="Lo Monaco A."/>
            <person name="Mauromicale G."/>
            <person name="Faccioli P."/>
            <person name="Cattivelli L."/>
            <person name="Rieseberg L."/>
            <person name="Michelmore R."/>
            <person name="Lanteri S."/>
        </authorList>
    </citation>
    <scope>NUCLEOTIDE SEQUENCE [LARGE SCALE GENOMIC DNA]</scope>
    <source>
        <strain evidence="3">2C</strain>
    </source>
</reference>
<feature type="compositionally biased region" description="Basic and acidic residues" evidence="1">
    <location>
        <begin position="645"/>
        <end position="654"/>
    </location>
</feature>
<feature type="region of interest" description="Disordered" evidence="1">
    <location>
        <begin position="15"/>
        <end position="56"/>
    </location>
</feature>
<dbReference type="Gramene" id="KVH90941">
    <property type="protein sequence ID" value="KVH90941"/>
    <property type="gene ID" value="Ccrd_007078"/>
</dbReference>
<sequence length="1301" mass="143444">MAAVAPSSDQAADLLKNLSLDSQSKTLEIPEPTKKPSVDTADAGNAQNQPLDRSVTPLIPDFMDPTVAYFPNYASTAYYYGGYDGTTNDWDDYSRYVNPDGVDMSHGVYGDNGSLMYHGYGYAPYGPYSPATSPVPTVGHDGQLYGAQHYQYPSPYFQPMTPTSGPYSSAPIAPKGEITTSAPADQPSLTVDTANGNSNGIVNGVGIKGATGPTPVRPTSYQNSGFNANGSYGRGVQNGYQDLRYGFDGVHSPIPWLDSPLYSDGQPRNNSNIAPVSNGNGVASRNQNLRPHSHLMGLQSPRPMSGVNTANGYMNRMYPNKLYGQYGSTYRSGYGYGSNAYDSQGNGRGWLAVDNKYKPRGRGNGFFGYNNENGDGLNELNRGPRARSVKNQKVLTPVTLAVKGQNITFAATDAVEKETEVKEKVSVTPDTEQFNLPEFPETYADAKFFIIKSYSEDDVHKSIKYNVWASTQNGNKKLDAAYQEAQQKSGRCPVFLFFSVSILSQHNFDVLFTINRSCSVNTSGQFVGVAEMVGPVDFNKSLEYWQQDKWIGCFPVKWHIVKDLPNSLLKHITLENNENKPVTNSRDTQEVKLEQGLQMIKIFKEHSCKQCILDDFDFYEDRQRRIQEKKAKQQQFQKQVWEGKPATDDKRKESSIKVEIVPPKTSDIGQEIAKEDASGVHINGEVKLAEKKIVNLGSAAPTEADPSFGLEKECTQEVKKSINLSSPIMAAVAPPADQAADLLKNLSLDSQSKSSEVPESAKKPSADSVDNGNGQSQPFERSLTPLIPDFMDPTVAYFPNSYASPAYFYGGYDGASNDWDDYSRYVNQDGVDMSHGVYGDNGSLMYPGYGYAPYGPYSPAGSPVPTAGHDGQLYGAQHYQYPSPYFQPMTHTSRPYPSAAVPPKSEMARTAADNQPPLSVDTTNGNPNSIVKGNTGPAPVRPATFQNSVFNSNGSYGRGAQNAFQDPRYGFDGVHSHIPWLDGPIYSDGRPRNNTNTASLSNANGFASKNQNYRNAYGSGYGYGSNTYGSQNNGNGWLAVDNKYKPRGRGNCFFGYSNESGDGLNELNRGPRARSTKNQKVPTRVTIAVKGQDVPSAAIDGVEKETEVKEVCAVPDREQYDHLEFPETYADAKFFVIKSYSEDDVHKSIKYNVWSSTQNGNKKLDAAYQDGQFVGVAEMIGPVDSNKSLEYWQQDKWIGCFPVKWHIIKDVPNSLLKHIILENNENKPVTNSRDTQEQCILDDFEFYEERQKRIQKKKAKQQQFQKQAWEEKATIVEKKKDEVIVAENGEVAEKKIVANGC</sequence>
<dbReference type="GO" id="GO:0005737">
    <property type="term" value="C:cytoplasm"/>
    <property type="evidence" value="ECO:0007669"/>
    <property type="project" value="TreeGrafter"/>
</dbReference>
<dbReference type="InterPro" id="IPR007275">
    <property type="entry name" value="YTH_domain"/>
</dbReference>
<dbReference type="GO" id="GO:0003729">
    <property type="term" value="F:mRNA binding"/>
    <property type="evidence" value="ECO:0007669"/>
    <property type="project" value="TreeGrafter"/>
</dbReference>
<name>A0A118JTU3_CYNCS</name>
<dbReference type="SMR" id="A0A118JTU3"/>
<dbReference type="OMA" id="FPETYAD"/>
<keyword evidence="4" id="KW-1185">Reference proteome</keyword>
<protein>
    <submittedName>
        <fullName evidence="3">YTH domain-containing protein</fullName>
    </submittedName>
</protein>
<dbReference type="Gene3D" id="3.10.590.10">
    <property type="entry name" value="ph1033 like domains"/>
    <property type="match status" value="2"/>
</dbReference>
<dbReference type="Pfam" id="PF04146">
    <property type="entry name" value="YTH"/>
    <property type="match status" value="3"/>
</dbReference>
<feature type="region of interest" description="Disordered" evidence="1">
    <location>
        <begin position="265"/>
        <end position="288"/>
    </location>
</feature>
<proteinExistence type="predicted"/>
<feature type="region of interest" description="Disordered" evidence="1">
    <location>
        <begin position="630"/>
        <end position="654"/>
    </location>
</feature>
<dbReference type="GO" id="GO:0061157">
    <property type="term" value="P:mRNA destabilization"/>
    <property type="evidence" value="ECO:0007669"/>
    <property type="project" value="TreeGrafter"/>
</dbReference>
<feature type="domain" description="YTH" evidence="2">
    <location>
        <begin position="446"/>
        <end position="603"/>
    </location>
</feature>
<evidence type="ECO:0000259" key="2">
    <source>
        <dbReference type="PROSITE" id="PS50882"/>
    </source>
</evidence>
<evidence type="ECO:0000313" key="4">
    <source>
        <dbReference type="Proteomes" id="UP000243975"/>
    </source>
</evidence>
<organism evidence="3 4">
    <name type="scientific">Cynara cardunculus var. scolymus</name>
    <name type="common">Globe artichoke</name>
    <name type="synonym">Cynara scolymus</name>
    <dbReference type="NCBI Taxonomy" id="59895"/>
    <lineage>
        <taxon>Eukaryota</taxon>
        <taxon>Viridiplantae</taxon>
        <taxon>Streptophyta</taxon>
        <taxon>Embryophyta</taxon>
        <taxon>Tracheophyta</taxon>
        <taxon>Spermatophyta</taxon>
        <taxon>Magnoliopsida</taxon>
        <taxon>eudicotyledons</taxon>
        <taxon>Gunneridae</taxon>
        <taxon>Pentapetalae</taxon>
        <taxon>asterids</taxon>
        <taxon>campanulids</taxon>
        <taxon>Asterales</taxon>
        <taxon>Asteraceae</taxon>
        <taxon>Carduoideae</taxon>
        <taxon>Cardueae</taxon>
        <taxon>Carduinae</taxon>
        <taxon>Cynara</taxon>
    </lineage>
</organism>
<feature type="region of interest" description="Disordered" evidence="1">
    <location>
        <begin position="750"/>
        <end position="784"/>
    </location>
</feature>
<feature type="compositionally biased region" description="Polar residues" evidence="1">
    <location>
        <begin position="266"/>
        <end position="288"/>
    </location>
</feature>
<dbReference type="PROSITE" id="PS50882">
    <property type="entry name" value="YTH"/>
    <property type="match status" value="2"/>
</dbReference>
<feature type="compositionally biased region" description="Polar residues" evidence="1">
    <location>
        <begin position="768"/>
        <end position="779"/>
    </location>
</feature>
<accession>A0A118JTU3</accession>
<dbReference type="CDD" id="cd21134">
    <property type="entry name" value="YTH"/>
    <property type="match status" value="2"/>
</dbReference>
<comment type="caution">
    <text evidence="3">The sequence shown here is derived from an EMBL/GenBank/DDBJ whole genome shotgun (WGS) entry which is preliminary data.</text>
</comment>
<dbReference type="EMBL" id="LEKV01005087">
    <property type="protein sequence ID" value="KVH90941.1"/>
    <property type="molecule type" value="Genomic_DNA"/>
</dbReference>
<dbReference type="PANTHER" id="PTHR12357:SF99">
    <property type="entry name" value="YTH DOMAIN-CONTAINING PROTEIN ECT2-RELATED"/>
    <property type="match status" value="1"/>
</dbReference>
<dbReference type="Proteomes" id="UP000243975">
    <property type="component" value="Unassembled WGS sequence"/>
</dbReference>
<evidence type="ECO:0000256" key="1">
    <source>
        <dbReference type="SAM" id="MobiDB-lite"/>
    </source>
</evidence>
<gene>
    <name evidence="3" type="ORF">Ccrd_007078</name>
</gene>
<dbReference type="PANTHER" id="PTHR12357">
    <property type="entry name" value="YTH YT521-B HOMOLOGY DOMAIN-CONTAINING"/>
    <property type="match status" value="1"/>
</dbReference>
<dbReference type="InterPro" id="IPR045168">
    <property type="entry name" value="YTH_prot"/>
</dbReference>